<dbReference type="CDD" id="cd03801">
    <property type="entry name" value="GT4_PimA-like"/>
    <property type="match status" value="1"/>
</dbReference>
<protein>
    <submittedName>
        <fullName evidence="5">Glycosyltransferase family 4 protein</fullName>
    </submittedName>
</protein>
<dbReference type="Pfam" id="PF00534">
    <property type="entry name" value="Glycos_transf_1"/>
    <property type="match status" value="1"/>
</dbReference>
<gene>
    <name evidence="5" type="ORF">ASILVAE211_09555</name>
</gene>
<evidence type="ECO:0000313" key="6">
    <source>
        <dbReference type="Proteomes" id="UP000708298"/>
    </source>
</evidence>
<dbReference type="RefSeq" id="WP_227321073.1">
    <property type="nucleotide sequence ID" value="NZ_JAESVB010000003.1"/>
</dbReference>
<keyword evidence="3" id="KW-0808">Transferase</keyword>
<evidence type="ECO:0000256" key="2">
    <source>
        <dbReference type="ARBA" id="ARBA00022676"/>
    </source>
</evidence>
<organism evidence="5 6">
    <name type="scientific">Acidisoma silvae</name>
    <dbReference type="NCBI Taxonomy" id="2802396"/>
    <lineage>
        <taxon>Bacteria</taxon>
        <taxon>Pseudomonadati</taxon>
        <taxon>Pseudomonadota</taxon>
        <taxon>Alphaproteobacteria</taxon>
        <taxon>Acetobacterales</taxon>
        <taxon>Acidocellaceae</taxon>
        <taxon>Acidisoma</taxon>
    </lineage>
</organism>
<dbReference type="Gene3D" id="3.40.50.2000">
    <property type="entry name" value="Glycogen Phosphorylase B"/>
    <property type="match status" value="2"/>
</dbReference>
<evidence type="ECO:0000256" key="1">
    <source>
        <dbReference type="ARBA" id="ARBA00009481"/>
    </source>
</evidence>
<dbReference type="PANTHER" id="PTHR12526">
    <property type="entry name" value="GLYCOSYLTRANSFERASE"/>
    <property type="match status" value="1"/>
</dbReference>
<dbReference type="InterPro" id="IPR001296">
    <property type="entry name" value="Glyco_trans_1"/>
</dbReference>
<comment type="caution">
    <text evidence="5">The sequence shown here is derived from an EMBL/GenBank/DDBJ whole genome shotgun (WGS) entry which is preliminary data.</text>
</comment>
<sequence length="374" mass="39175">MAEVFGKRVAVILPPREGFGPQSAGAIALLQARLAASAGAGFTVTIVGAPQKGAIFPLPFRAAEERWSMSSLFGGGDARYAAAVARVLRGLSADLIEVHNRPDLARRLAARFPARRIALFLHNDPRAMRGAKTAAARAALSRTLGAVVCVSRFLSDAWMEGSDSGVPVPRILPNSLDLAALPPSPSSAERDRVILFAGRVVADKGADSFVRACAEALPQLPGWRAVMIGADRFRPDSPETSFTESLRAAADKAGIERLGYRDHVAVMAALSRAAIAVVPSRWQEPFGLAALEAMAAGAALVSSHRGGLAELALGASVAIDPDDVSGIAAALVGLARDPARLSALSQAGQARARAYDVPEARRRLDALRMELLTS</sequence>
<keyword evidence="2" id="KW-0328">Glycosyltransferase</keyword>
<evidence type="ECO:0000313" key="5">
    <source>
        <dbReference type="EMBL" id="MCB8875424.1"/>
    </source>
</evidence>
<reference evidence="5" key="1">
    <citation type="journal article" date="2021" name="Microorganisms">
        <title>Acidisoma silvae sp. nov. and Acidisomacellulosilytica sp. nov., Two Acidophilic Bacteria Isolated from Decaying Wood, Hydrolyzing Cellulose and Producing Poly-3-hydroxybutyrate.</title>
        <authorList>
            <person name="Mieszkin S."/>
            <person name="Pouder E."/>
            <person name="Uroz S."/>
            <person name="Simon-Colin C."/>
            <person name="Alain K."/>
        </authorList>
    </citation>
    <scope>NUCLEOTIDE SEQUENCE</scope>
    <source>
        <strain evidence="5">HW T2.11</strain>
    </source>
</reference>
<proteinExistence type="inferred from homology"/>
<dbReference type="PANTHER" id="PTHR12526:SF640">
    <property type="entry name" value="COLANIC ACID BIOSYNTHESIS GLYCOSYLTRANSFERASE WCAL-RELATED"/>
    <property type="match status" value="1"/>
</dbReference>
<dbReference type="Proteomes" id="UP000708298">
    <property type="component" value="Unassembled WGS sequence"/>
</dbReference>
<dbReference type="GO" id="GO:0016757">
    <property type="term" value="F:glycosyltransferase activity"/>
    <property type="evidence" value="ECO:0007669"/>
    <property type="project" value="UniProtKB-KW"/>
</dbReference>
<dbReference type="AlphaFoldDB" id="A0A963YRJ8"/>
<feature type="domain" description="Glycosyl transferase family 1" evidence="4">
    <location>
        <begin position="186"/>
        <end position="349"/>
    </location>
</feature>
<evidence type="ECO:0000256" key="3">
    <source>
        <dbReference type="ARBA" id="ARBA00022679"/>
    </source>
</evidence>
<name>A0A963YRJ8_9PROT</name>
<reference evidence="5" key="2">
    <citation type="submission" date="2021-01" db="EMBL/GenBank/DDBJ databases">
        <authorList>
            <person name="Mieszkin S."/>
            <person name="Pouder E."/>
            <person name="Alain K."/>
        </authorList>
    </citation>
    <scope>NUCLEOTIDE SEQUENCE</scope>
    <source>
        <strain evidence="5">HW T2.11</strain>
    </source>
</reference>
<accession>A0A963YRJ8</accession>
<dbReference type="SUPFAM" id="SSF53756">
    <property type="entry name" value="UDP-Glycosyltransferase/glycogen phosphorylase"/>
    <property type="match status" value="1"/>
</dbReference>
<evidence type="ECO:0000259" key="4">
    <source>
        <dbReference type="Pfam" id="PF00534"/>
    </source>
</evidence>
<dbReference type="EMBL" id="JAESVB010000003">
    <property type="protein sequence ID" value="MCB8875424.1"/>
    <property type="molecule type" value="Genomic_DNA"/>
</dbReference>
<comment type="similarity">
    <text evidence="1">Belongs to the glycosyltransferase group 1 family. Glycosyltransferase 4 subfamily.</text>
</comment>
<keyword evidence="6" id="KW-1185">Reference proteome</keyword>